<dbReference type="HOGENOM" id="CLU_2906237_0_0_1"/>
<evidence type="ECO:0000256" key="1">
    <source>
        <dbReference type="SAM" id="MobiDB-lite"/>
    </source>
</evidence>
<accession>K1QR12</accession>
<feature type="region of interest" description="Disordered" evidence="1">
    <location>
        <begin position="27"/>
        <end position="62"/>
    </location>
</feature>
<gene>
    <name evidence="2" type="ORF">CGI_10018315</name>
</gene>
<protein>
    <submittedName>
        <fullName evidence="2">Uncharacterized protein</fullName>
    </submittedName>
</protein>
<dbReference type="InParanoid" id="K1QR12"/>
<name>K1QR12_MAGGI</name>
<dbReference type="AlphaFoldDB" id="K1QR12"/>
<dbReference type="EMBL" id="JH818267">
    <property type="protein sequence ID" value="EKC39402.1"/>
    <property type="molecule type" value="Genomic_DNA"/>
</dbReference>
<reference evidence="2" key="1">
    <citation type="journal article" date="2012" name="Nature">
        <title>The oyster genome reveals stress adaptation and complexity of shell formation.</title>
        <authorList>
            <person name="Zhang G."/>
            <person name="Fang X."/>
            <person name="Guo X."/>
            <person name="Li L."/>
            <person name="Luo R."/>
            <person name="Xu F."/>
            <person name="Yang P."/>
            <person name="Zhang L."/>
            <person name="Wang X."/>
            <person name="Qi H."/>
            <person name="Xiong Z."/>
            <person name="Que H."/>
            <person name="Xie Y."/>
            <person name="Holland P.W."/>
            <person name="Paps J."/>
            <person name="Zhu Y."/>
            <person name="Wu F."/>
            <person name="Chen Y."/>
            <person name="Wang J."/>
            <person name="Peng C."/>
            <person name="Meng J."/>
            <person name="Yang L."/>
            <person name="Liu J."/>
            <person name="Wen B."/>
            <person name="Zhang N."/>
            <person name="Huang Z."/>
            <person name="Zhu Q."/>
            <person name="Feng Y."/>
            <person name="Mount A."/>
            <person name="Hedgecock D."/>
            <person name="Xu Z."/>
            <person name="Liu Y."/>
            <person name="Domazet-Loso T."/>
            <person name="Du Y."/>
            <person name="Sun X."/>
            <person name="Zhang S."/>
            <person name="Liu B."/>
            <person name="Cheng P."/>
            <person name="Jiang X."/>
            <person name="Li J."/>
            <person name="Fan D."/>
            <person name="Wang W."/>
            <person name="Fu W."/>
            <person name="Wang T."/>
            <person name="Wang B."/>
            <person name="Zhang J."/>
            <person name="Peng Z."/>
            <person name="Li Y."/>
            <person name="Li N."/>
            <person name="Wang J."/>
            <person name="Chen M."/>
            <person name="He Y."/>
            <person name="Tan F."/>
            <person name="Song X."/>
            <person name="Zheng Q."/>
            <person name="Huang R."/>
            <person name="Yang H."/>
            <person name="Du X."/>
            <person name="Chen L."/>
            <person name="Yang M."/>
            <person name="Gaffney P.M."/>
            <person name="Wang S."/>
            <person name="Luo L."/>
            <person name="She Z."/>
            <person name="Ming Y."/>
            <person name="Huang W."/>
            <person name="Zhang S."/>
            <person name="Huang B."/>
            <person name="Zhang Y."/>
            <person name="Qu T."/>
            <person name="Ni P."/>
            <person name="Miao G."/>
            <person name="Wang J."/>
            <person name="Wang Q."/>
            <person name="Steinberg C.E."/>
            <person name="Wang H."/>
            <person name="Li N."/>
            <person name="Qian L."/>
            <person name="Zhang G."/>
            <person name="Li Y."/>
            <person name="Yang H."/>
            <person name="Liu X."/>
            <person name="Wang J."/>
            <person name="Yin Y."/>
            <person name="Wang J."/>
        </authorList>
    </citation>
    <scope>NUCLEOTIDE SEQUENCE [LARGE SCALE GENOMIC DNA]</scope>
    <source>
        <strain evidence="2">05x7-T-G4-1.051#20</strain>
    </source>
</reference>
<feature type="compositionally biased region" description="Acidic residues" evidence="1">
    <location>
        <begin position="49"/>
        <end position="62"/>
    </location>
</feature>
<evidence type="ECO:0000313" key="2">
    <source>
        <dbReference type="EMBL" id="EKC39402.1"/>
    </source>
</evidence>
<proteinExistence type="predicted"/>
<organism evidence="2">
    <name type="scientific">Magallana gigas</name>
    <name type="common">Pacific oyster</name>
    <name type="synonym">Crassostrea gigas</name>
    <dbReference type="NCBI Taxonomy" id="29159"/>
    <lineage>
        <taxon>Eukaryota</taxon>
        <taxon>Metazoa</taxon>
        <taxon>Spiralia</taxon>
        <taxon>Lophotrochozoa</taxon>
        <taxon>Mollusca</taxon>
        <taxon>Bivalvia</taxon>
        <taxon>Autobranchia</taxon>
        <taxon>Pteriomorphia</taxon>
        <taxon>Ostreida</taxon>
        <taxon>Ostreoidea</taxon>
        <taxon>Ostreidae</taxon>
        <taxon>Magallana</taxon>
    </lineage>
</organism>
<sequence>MRQNRLCSNATDAEIYSVAKNWFRFASDREGGRKRRAEKKRLSAAQNETEQEGGEPEDSTQD</sequence>